<dbReference type="AlphaFoldDB" id="A0A2M8P2E4"/>
<evidence type="ECO:0000256" key="6">
    <source>
        <dbReference type="ARBA" id="ARBA00023012"/>
    </source>
</evidence>
<dbReference type="EMBL" id="PGTK01000002">
    <property type="protein sequence ID" value="PJF31708.1"/>
    <property type="molecule type" value="Genomic_DNA"/>
</dbReference>
<evidence type="ECO:0000256" key="5">
    <source>
        <dbReference type="ARBA" id="ARBA00022777"/>
    </source>
</evidence>
<keyword evidence="6" id="KW-0902">Two-component regulatory system</keyword>
<dbReference type="Pfam" id="PF00512">
    <property type="entry name" value="HisKA"/>
    <property type="match status" value="1"/>
</dbReference>
<dbReference type="SMART" id="SM00388">
    <property type="entry name" value="HisKA"/>
    <property type="match status" value="1"/>
</dbReference>
<dbReference type="SUPFAM" id="SSF55874">
    <property type="entry name" value="ATPase domain of HSP90 chaperone/DNA topoisomerase II/histidine kinase"/>
    <property type="match status" value="1"/>
</dbReference>
<dbReference type="PANTHER" id="PTHR45453:SF1">
    <property type="entry name" value="PHOSPHATE REGULON SENSOR PROTEIN PHOR"/>
    <property type="match status" value="1"/>
</dbReference>
<dbReference type="PROSITE" id="PS50109">
    <property type="entry name" value="HIS_KIN"/>
    <property type="match status" value="1"/>
</dbReference>
<sequence>MSQVLLIALIVVLSLCALLWWRLGAALQRADYLQGKLEDTRKILAVSRARLDVLQLQAQALADVLFDPLLVFKVSTTPYTLILLNTAAAKVFRVDPQAAQGRTVMQVTRHHEIDALVEALAHGQEQPEAQILIEDNTFRMRGARIGEGSEALVVIALQDITELLRLARARRDMVANFSHDLRTPLSSIKLLIESLQMNLGRNPERDRKLLAKLAGEADSLHHMTQELIDLSMIESGRAIMRLLPVRALEVIESAFKIMETQFDQKRQRATYNVPPDLWILVDADQIRRVLTNLLHNAVKFTPAEGRITCVAYAVGESAQIEVTDTGIGIPPHERTRIFERFYQVDSARTGGGGSANRGGTGLGLAISKHIVEAHGGRIWAEAGLPPTGARLCFTVPLAEPPNAPQPTAESTALS</sequence>
<gene>
    <name evidence="8" type="ORF">CUN51_01850</name>
</gene>
<feature type="domain" description="Histidine kinase" evidence="7">
    <location>
        <begin position="176"/>
        <end position="399"/>
    </location>
</feature>
<evidence type="ECO:0000313" key="8">
    <source>
        <dbReference type="EMBL" id="PJF31708.1"/>
    </source>
</evidence>
<dbReference type="Pfam" id="PF02518">
    <property type="entry name" value="HATPase_c"/>
    <property type="match status" value="1"/>
</dbReference>
<evidence type="ECO:0000256" key="3">
    <source>
        <dbReference type="ARBA" id="ARBA00022553"/>
    </source>
</evidence>
<dbReference type="EC" id="2.7.13.3" evidence="2"/>
<dbReference type="SUPFAM" id="SSF47384">
    <property type="entry name" value="Homodimeric domain of signal transducing histidine kinase"/>
    <property type="match status" value="1"/>
</dbReference>
<name>A0A2M8P2E4_9CHLR</name>
<evidence type="ECO:0000256" key="4">
    <source>
        <dbReference type="ARBA" id="ARBA00022679"/>
    </source>
</evidence>
<dbReference type="InterPro" id="IPR036890">
    <property type="entry name" value="HATPase_C_sf"/>
</dbReference>
<dbReference type="InterPro" id="IPR050351">
    <property type="entry name" value="BphY/WalK/GraS-like"/>
</dbReference>
<dbReference type="PANTHER" id="PTHR45453">
    <property type="entry name" value="PHOSPHATE REGULON SENSOR PROTEIN PHOR"/>
    <property type="match status" value="1"/>
</dbReference>
<dbReference type="InterPro" id="IPR005467">
    <property type="entry name" value="His_kinase_dom"/>
</dbReference>
<reference evidence="8 9" key="1">
    <citation type="submission" date="2017-11" db="EMBL/GenBank/DDBJ databases">
        <title>Evolution of Phototrophy in the Chloroflexi Phylum Driven by Horizontal Gene Transfer.</title>
        <authorList>
            <person name="Ward L.M."/>
            <person name="Hemp J."/>
            <person name="Shih P.M."/>
            <person name="Mcglynn S.E."/>
            <person name="Fischer W."/>
        </authorList>
    </citation>
    <scope>NUCLEOTIDE SEQUENCE [LARGE SCALE GENOMIC DNA]</scope>
    <source>
        <strain evidence="8">CP2_2F</strain>
    </source>
</reference>
<dbReference type="GO" id="GO:0005886">
    <property type="term" value="C:plasma membrane"/>
    <property type="evidence" value="ECO:0007669"/>
    <property type="project" value="TreeGrafter"/>
</dbReference>
<evidence type="ECO:0000259" key="7">
    <source>
        <dbReference type="PROSITE" id="PS50109"/>
    </source>
</evidence>
<dbReference type="GO" id="GO:0016036">
    <property type="term" value="P:cellular response to phosphate starvation"/>
    <property type="evidence" value="ECO:0007669"/>
    <property type="project" value="TreeGrafter"/>
</dbReference>
<proteinExistence type="predicted"/>
<protein>
    <recommendedName>
        <fullName evidence="2">histidine kinase</fullName>
        <ecNumber evidence="2">2.7.13.3</ecNumber>
    </recommendedName>
</protein>
<dbReference type="InterPro" id="IPR004358">
    <property type="entry name" value="Sig_transdc_His_kin-like_C"/>
</dbReference>
<dbReference type="Gene3D" id="3.30.450.20">
    <property type="entry name" value="PAS domain"/>
    <property type="match status" value="1"/>
</dbReference>
<dbReference type="Gene3D" id="3.30.565.10">
    <property type="entry name" value="Histidine kinase-like ATPase, C-terminal domain"/>
    <property type="match status" value="1"/>
</dbReference>
<organism evidence="8 9">
    <name type="scientific">Candidatus Thermofonsia Clade 1 bacterium</name>
    <dbReference type="NCBI Taxonomy" id="2364210"/>
    <lineage>
        <taxon>Bacteria</taxon>
        <taxon>Bacillati</taxon>
        <taxon>Chloroflexota</taxon>
        <taxon>Candidatus Thermofontia</taxon>
        <taxon>Candidatus Thermofonsia Clade 1</taxon>
    </lineage>
</organism>
<dbReference type="Gene3D" id="1.10.287.130">
    <property type="match status" value="1"/>
</dbReference>
<dbReference type="Proteomes" id="UP000228921">
    <property type="component" value="Unassembled WGS sequence"/>
</dbReference>
<keyword evidence="4" id="KW-0808">Transferase</keyword>
<dbReference type="InterPro" id="IPR003594">
    <property type="entry name" value="HATPase_dom"/>
</dbReference>
<keyword evidence="3" id="KW-0597">Phosphoprotein</keyword>
<keyword evidence="5 8" id="KW-0418">Kinase</keyword>
<accession>A0A2M8P2E4</accession>
<dbReference type="FunFam" id="3.30.565.10:FF:000006">
    <property type="entry name" value="Sensor histidine kinase WalK"/>
    <property type="match status" value="1"/>
</dbReference>
<dbReference type="SMART" id="SM00387">
    <property type="entry name" value="HATPase_c"/>
    <property type="match status" value="1"/>
</dbReference>
<evidence type="ECO:0000256" key="1">
    <source>
        <dbReference type="ARBA" id="ARBA00000085"/>
    </source>
</evidence>
<dbReference type="SUPFAM" id="SSF55785">
    <property type="entry name" value="PYP-like sensor domain (PAS domain)"/>
    <property type="match status" value="1"/>
</dbReference>
<dbReference type="PRINTS" id="PR00344">
    <property type="entry name" value="BCTRLSENSOR"/>
</dbReference>
<comment type="catalytic activity">
    <reaction evidence="1">
        <text>ATP + protein L-histidine = ADP + protein N-phospho-L-histidine.</text>
        <dbReference type="EC" id="2.7.13.3"/>
    </reaction>
</comment>
<dbReference type="GO" id="GO:0000155">
    <property type="term" value="F:phosphorelay sensor kinase activity"/>
    <property type="evidence" value="ECO:0007669"/>
    <property type="project" value="InterPro"/>
</dbReference>
<evidence type="ECO:0000313" key="9">
    <source>
        <dbReference type="Proteomes" id="UP000228921"/>
    </source>
</evidence>
<dbReference type="InterPro" id="IPR035965">
    <property type="entry name" value="PAS-like_dom_sf"/>
</dbReference>
<dbReference type="InterPro" id="IPR036097">
    <property type="entry name" value="HisK_dim/P_sf"/>
</dbReference>
<dbReference type="GO" id="GO:0004721">
    <property type="term" value="F:phosphoprotein phosphatase activity"/>
    <property type="evidence" value="ECO:0007669"/>
    <property type="project" value="TreeGrafter"/>
</dbReference>
<evidence type="ECO:0000256" key="2">
    <source>
        <dbReference type="ARBA" id="ARBA00012438"/>
    </source>
</evidence>
<dbReference type="CDD" id="cd00082">
    <property type="entry name" value="HisKA"/>
    <property type="match status" value="1"/>
</dbReference>
<comment type="caution">
    <text evidence="8">The sequence shown here is derived from an EMBL/GenBank/DDBJ whole genome shotgun (WGS) entry which is preliminary data.</text>
</comment>
<dbReference type="InterPro" id="IPR003661">
    <property type="entry name" value="HisK_dim/P_dom"/>
</dbReference>